<keyword evidence="5" id="KW-0408">Iron</keyword>
<dbReference type="InterPro" id="IPR051535">
    <property type="entry name" value="Siderophore_ABC-ATPase"/>
</dbReference>
<dbReference type="AlphaFoldDB" id="A0A1M4TB60"/>
<keyword evidence="10" id="KW-1185">Reference proteome</keyword>
<dbReference type="EMBL" id="FQUQ01000001">
    <property type="protein sequence ID" value="SHE41736.1"/>
    <property type="molecule type" value="Genomic_DNA"/>
</dbReference>
<evidence type="ECO:0000256" key="5">
    <source>
        <dbReference type="ARBA" id="ARBA00023004"/>
    </source>
</evidence>
<evidence type="ECO:0000256" key="6">
    <source>
        <dbReference type="ARBA" id="ARBA00023065"/>
    </source>
</evidence>
<evidence type="ECO:0000256" key="7">
    <source>
        <dbReference type="ARBA" id="ARBA00023136"/>
    </source>
</evidence>
<dbReference type="InterPro" id="IPR003959">
    <property type="entry name" value="ATPase_AAA_core"/>
</dbReference>
<dbReference type="PANTHER" id="PTHR42771">
    <property type="entry name" value="IRON(3+)-HYDROXAMATE IMPORT ATP-BINDING PROTEIN FHUC"/>
    <property type="match status" value="1"/>
</dbReference>
<dbReference type="InterPro" id="IPR038729">
    <property type="entry name" value="Rad50/SbcC_AAA"/>
</dbReference>
<evidence type="ECO:0000256" key="1">
    <source>
        <dbReference type="ARBA" id="ARBA00004202"/>
    </source>
</evidence>
<keyword evidence="2" id="KW-0813">Transport</keyword>
<dbReference type="SMART" id="SM00382">
    <property type="entry name" value="AAA"/>
    <property type="match status" value="1"/>
</dbReference>
<keyword evidence="6" id="KW-0406">Ion transport</keyword>
<dbReference type="Pfam" id="PF13476">
    <property type="entry name" value="AAA_23"/>
    <property type="match status" value="1"/>
</dbReference>
<dbReference type="SUPFAM" id="SSF52540">
    <property type="entry name" value="P-loop containing nucleoside triphosphate hydrolases"/>
    <property type="match status" value="1"/>
</dbReference>
<sequence length="251" mass="28378">MDFYGYINTVQLEDQKITSNEYPFDIPCIRNFKKLDFHPKVTYLIGENGMGKSTLLEAIAVGLGFNAEGGSRNFNFDTQSTHSDLHNYLKFTKGVHRMKDGFFLRGESFYNVASQIDELDSEPMGGPPIVNSYGGKSLHHQSHGESFWALFTHRFGGSGLYILDEPESALSINRQMAMLAQMDNLINKRSQFIIATHSPIVLAYPDATIYQMTPDGIQKVAYKETDTYRLYKGFLDNPDQMISILLNESNT</sequence>
<evidence type="ECO:0000259" key="8">
    <source>
        <dbReference type="SMART" id="SM00382"/>
    </source>
</evidence>
<dbReference type="GO" id="GO:0006302">
    <property type="term" value="P:double-strand break repair"/>
    <property type="evidence" value="ECO:0007669"/>
    <property type="project" value="InterPro"/>
</dbReference>
<evidence type="ECO:0000256" key="3">
    <source>
        <dbReference type="ARBA" id="ARBA00022475"/>
    </source>
</evidence>
<dbReference type="OrthoDB" id="9784297at2"/>
<keyword evidence="4" id="KW-0410">Iron transport</keyword>
<keyword evidence="3" id="KW-1003">Cell membrane</keyword>
<protein>
    <submittedName>
        <fullName evidence="9">Predicted ATPase</fullName>
    </submittedName>
</protein>
<dbReference type="Proteomes" id="UP000184287">
    <property type="component" value="Unassembled WGS sequence"/>
</dbReference>
<organism evidence="9 10">
    <name type="scientific">Pedobacter caeni</name>
    <dbReference type="NCBI Taxonomy" id="288992"/>
    <lineage>
        <taxon>Bacteria</taxon>
        <taxon>Pseudomonadati</taxon>
        <taxon>Bacteroidota</taxon>
        <taxon>Sphingobacteriia</taxon>
        <taxon>Sphingobacteriales</taxon>
        <taxon>Sphingobacteriaceae</taxon>
        <taxon>Pedobacter</taxon>
    </lineage>
</organism>
<dbReference type="GO" id="GO:0005524">
    <property type="term" value="F:ATP binding"/>
    <property type="evidence" value="ECO:0007669"/>
    <property type="project" value="InterPro"/>
</dbReference>
<dbReference type="STRING" id="288992.SAMN04488522_101142"/>
<evidence type="ECO:0000256" key="4">
    <source>
        <dbReference type="ARBA" id="ARBA00022496"/>
    </source>
</evidence>
<dbReference type="Gene3D" id="3.40.50.300">
    <property type="entry name" value="P-loop containing nucleotide triphosphate hydrolases"/>
    <property type="match status" value="2"/>
</dbReference>
<name>A0A1M4TB60_9SPHI</name>
<dbReference type="GO" id="GO:0006826">
    <property type="term" value="P:iron ion transport"/>
    <property type="evidence" value="ECO:0007669"/>
    <property type="project" value="UniProtKB-KW"/>
</dbReference>
<gene>
    <name evidence="9" type="ORF">SAMN04488522_101142</name>
</gene>
<accession>A0A1M4TB60</accession>
<dbReference type="GO" id="GO:0005886">
    <property type="term" value="C:plasma membrane"/>
    <property type="evidence" value="ECO:0007669"/>
    <property type="project" value="UniProtKB-SubCell"/>
</dbReference>
<dbReference type="InterPro" id="IPR027417">
    <property type="entry name" value="P-loop_NTPase"/>
</dbReference>
<keyword evidence="7" id="KW-0472">Membrane</keyword>
<evidence type="ECO:0000313" key="9">
    <source>
        <dbReference type="EMBL" id="SHE41736.1"/>
    </source>
</evidence>
<dbReference type="InterPro" id="IPR003593">
    <property type="entry name" value="AAA+_ATPase"/>
</dbReference>
<dbReference type="GO" id="GO:0016887">
    <property type="term" value="F:ATP hydrolysis activity"/>
    <property type="evidence" value="ECO:0007669"/>
    <property type="project" value="InterPro"/>
</dbReference>
<comment type="subcellular location">
    <subcellularLocation>
        <location evidence="1">Cell membrane</location>
        <topology evidence="1">Peripheral membrane protein</topology>
    </subcellularLocation>
</comment>
<proteinExistence type="predicted"/>
<feature type="domain" description="AAA+ ATPase" evidence="8">
    <location>
        <begin position="38"/>
        <end position="216"/>
    </location>
</feature>
<dbReference type="RefSeq" id="WP_073226133.1">
    <property type="nucleotide sequence ID" value="NZ_FQUQ01000001.1"/>
</dbReference>
<reference evidence="10" key="1">
    <citation type="submission" date="2016-11" db="EMBL/GenBank/DDBJ databases">
        <authorList>
            <person name="Varghese N."/>
            <person name="Submissions S."/>
        </authorList>
    </citation>
    <scope>NUCLEOTIDE SEQUENCE [LARGE SCALE GENOMIC DNA]</scope>
    <source>
        <strain evidence="10">DSM 16990</strain>
    </source>
</reference>
<evidence type="ECO:0000313" key="10">
    <source>
        <dbReference type="Proteomes" id="UP000184287"/>
    </source>
</evidence>
<evidence type="ECO:0000256" key="2">
    <source>
        <dbReference type="ARBA" id="ARBA00022448"/>
    </source>
</evidence>
<dbReference type="PANTHER" id="PTHR42771:SF2">
    <property type="entry name" value="IRON(3+)-HYDROXAMATE IMPORT ATP-BINDING PROTEIN FHUC"/>
    <property type="match status" value="1"/>
</dbReference>
<dbReference type="Pfam" id="PF13304">
    <property type="entry name" value="AAA_21"/>
    <property type="match status" value="1"/>
</dbReference>